<accession>A0A2T4U6H2</accession>
<reference evidence="3 4" key="1">
    <citation type="submission" date="2018-03" db="EMBL/GenBank/DDBJ databases">
        <title>Alkalicoccus saliphilus sp. nov., isolated from a mineral pool.</title>
        <authorList>
            <person name="Zhao B."/>
        </authorList>
    </citation>
    <scope>NUCLEOTIDE SEQUENCE [LARGE SCALE GENOMIC DNA]</scope>
    <source>
        <strain evidence="3 4">6AG</strain>
    </source>
</reference>
<evidence type="ECO:0000313" key="3">
    <source>
        <dbReference type="EMBL" id="PTL38994.1"/>
    </source>
</evidence>
<name>A0A2T4U6H2_9BACI</name>
<keyword evidence="2" id="KW-0812">Transmembrane</keyword>
<proteinExistence type="predicted"/>
<keyword evidence="4" id="KW-1185">Reference proteome</keyword>
<protein>
    <submittedName>
        <fullName evidence="3">Uncharacterized protein</fullName>
    </submittedName>
</protein>
<organism evidence="3 4">
    <name type="scientific">Alkalicoccus saliphilus</name>
    <dbReference type="NCBI Taxonomy" id="200989"/>
    <lineage>
        <taxon>Bacteria</taxon>
        <taxon>Bacillati</taxon>
        <taxon>Bacillota</taxon>
        <taxon>Bacilli</taxon>
        <taxon>Bacillales</taxon>
        <taxon>Bacillaceae</taxon>
        <taxon>Alkalicoccus</taxon>
    </lineage>
</organism>
<dbReference type="OrthoDB" id="2942504at2"/>
<keyword evidence="2" id="KW-0472">Membrane</keyword>
<dbReference type="Proteomes" id="UP000240509">
    <property type="component" value="Unassembled WGS sequence"/>
</dbReference>
<evidence type="ECO:0000256" key="1">
    <source>
        <dbReference type="SAM" id="MobiDB-lite"/>
    </source>
</evidence>
<feature type="transmembrane region" description="Helical" evidence="2">
    <location>
        <begin position="15"/>
        <end position="33"/>
    </location>
</feature>
<comment type="caution">
    <text evidence="3">The sequence shown here is derived from an EMBL/GenBank/DDBJ whole genome shotgun (WGS) entry which is preliminary data.</text>
</comment>
<feature type="region of interest" description="Disordered" evidence="1">
    <location>
        <begin position="53"/>
        <end position="73"/>
    </location>
</feature>
<keyword evidence="2" id="KW-1133">Transmembrane helix</keyword>
<feature type="compositionally biased region" description="Basic and acidic residues" evidence="1">
    <location>
        <begin position="57"/>
        <end position="73"/>
    </location>
</feature>
<sequence>MLDFQFPDPGDPMMGYAYLFMAVMFMIASFTVYRFKKASRNRQIEEKPEVYEMFETQEEHEQKQDETPKKTNR</sequence>
<evidence type="ECO:0000256" key="2">
    <source>
        <dbReference type="SAM" id="Phobius"/>
    </source>
</evidence>
<gene>
    <name evidence="3" type="ORF">C6Y45_08415</name>
</gene>
<dbReference type="EMBL" id="PZJJ01000011">
    <property type="protein sequence ID" value="PTL38994.1"/>
    <property type="molecule type" value="Genomic_DNA"/>
</dbReference>
<dbReference type="RefSeq" id="WP_107584794.1">
    <property type="nucleotide sequence ID" value="NZ_PZJJ01000011.1"/>
</dbReference>
<evidence type="ECO:0000313" key="4">
    <source>
        <dbReference type="Proteomes" id="UP000240509"/>
    </source>
</evidence>
<dbReference type="AlphaFoldDB" id="A0A2T4U6H2"/>